<reference evidence="2 3" key="1">
    <citation type="journal article" date="2018" name="Sci. Rep.">
        <title>Genomic signatures of local adaptation to the degree of environmental predictability in rotifers.</title>
        <authorList>
            <person name="Franch-Gras L."/>
            <person name="Hahn C."/>
            <person name="Garcia-Roger E.M."/>
            <person name="Carmona M.J."/>
            <person name="Serra M."/>
            <person name="Gomez A."/>
        </authorList>
    </citation>
    <scope>NUCLEOTIDE SEQUENCE [LARGE SCALE GENOMIC DNA]</scope>
    <source>
        <strain evidence="2">HYR1</strain>
    </source>
</reference>
<name>A0A3M7T7A4_BRAPC</name>
<dbReference type="Proteomes" id="UP000276133">
    <property type="component" value="Unassembled WGS sequence"/>
</dbReference>
<keyword evidence="3" id="KW-1185">Reference proteome</keyword>
<evidence type="ECO:0000313" key="3">
    <source>
        <dbReference type="Proteomes" id="UP000276133"/>
    </source>
</evidence>
<feature type="region of interest" description="Disordered" evidence="1">
    <location>
        <begin position="619"/>
        <end position="650"/>
    </location>
</feature>
<evidence type="ECO:0000256" key="1">
    <source>
        <dbReference type="SAM" id="MobiDB-lite"/>
    </source>
</evidence>
<feature type="compositionally biased region" description="Basic and acidic residues" evidence="1">
    <location>
        <begin position="278"/>
        <end position="297"/>
    </location>
</feature>
<dbReference type="AlphaFoldDB" id="A0A3M7T7A4"/>
<proteinExistence type="predicted"/>
<protein>
    <submittedName>
        <fullName evidence="2">Uncharacterized protein</fullName>
    </submittedName>
</protein>
<sequence length="650" mass="76117">MNNQNLNIFNAFVEMVKEKINQVLDNVIEDFKKNFGDQVSRNDNNFGSKKNIDSPVQKPKLSKLNTLSIDNQAQMIKDEIDQVIVKSFKKYYLEKSTIKCPTNYMNKPKENKKEPEVERPEFINPKSNIFDHKKTDNFNYNYFSTRRYKEKNANEFIKINPNFKNSEEIAQRIVSQNVKIDKNLPSTIVLQERSDYSFGDWHSLFISPNQILDQFFTHHSNFPKNCLKIEKLAAIFKENKNSISSNLVVKQKENDEVENKIIFEEKYQPDQSSNLTSKNEESFFETKTKSKSNHESTEETTLSDDDTITSYLGNFDSSQRKDLFLDFKLAEEHRDVIFEADLAYKKLEKAKDKFTKNVAYLIRERLNELINYITLNKREKATEIDDELRQILDFLKIDLKKFEHLPDHKDEKSRIISDTAKLLIEEIQSKYKKFDDQGRLISKPPPAPRNSLHKTKSSQEIEQNSPQTPSEQESFEEIEEKITKCEEKNLESVTTSIKNEYPDFSQPDYASHIYGTKRGTQQPGELPQRSQLIDHEESSDENITQGDQESQLQKKKTQLQKINFTQATPEENLFDECLESDWTSSDLSDPNLRDKNQILDEGDFLDELTDTFRSIVQQTDNESSKIVDRSESNEFHEQKDTLLRKNEKFS</sequence>
<dbReference type="EMBL" id="REGN01000185">
    <property type="protein sequence ID" value="RNA43708.1"/>
    <property type="molecule type" value="Genomic_DNA"/>
</dbReference>
<evidence type="ECO:0000313" key="2">
    <source>
        <dbReference type="EMBL" id="RNA43708.1"/>
    </source>
</evidence>
<feature type="compositionally biased region" description="Polar residues" evidence="1">
    <location>
        <begin position="541"/>
        <end position="550"/>
    </location>
</feature>
<dbReference type="OrthoDB" id="10692851at2759"/>
<feature type="compositionally biased region" description="Basic and acidic residues" evidence="1">
    <location>
        <begin position="622"/>
        <end position="650"/>
    </location>
</feature>
<gene>
    <name evidence="2" type="ORF">BpHYR1_045972</name>
</gene>
<feature type="compositionally biased region" description="Polar residues" evidence="1">
    <location>
        <begin position="458"/>
        <end position="470"/>
    </location>
</feature>
<feature type="compositionally biased region" description="Polar residues" evidence="1">
    <location>
        <begin position="518"/>
        <end position="531"/>
    </location>
</feature>
<feature type="region of interest" description="Disordered" evidence="1">
    <location>
        <begin position="499"/>
        <end position="558"/>
    </location>
</feature>
<accession>A0A3M7T7A4</accession>
<comment type="caution">
    <text evidence="2">The sequence shown here is derived from an EMBL/GenBank/DDBJ whole genome shotgun (WGS) entry which is preliminary data.</text>
</comment>
<organism evidence="2 3">
    <name type="scientific">Brachionus plicatilis</name>
    <name type="common">Marine rotifer</name>
    <name type="synonym">Brachionus muelleri</name>
    <dbReference type="NCBI Taxonomy" id="10195"/>
    <lineage>
        <taxon>Eukaryota</taxon>
        <taxon>Metazoa</taxon>
        <taxon>Spiralia</taxon>
        <taxon>Gnathifera</taxon>
        <taxon>Rotifera</taxon>
        <taxon>Eurotatoria</taxon>
        <taxon>Monogononta</taxon>
        <taxon>Pseudotrocha</taxon>
        <taxon>Ploima</taxon>
        <taxon>Brachionidae</taxon>
        <taxon>Brachionus</taxon>
    </lineage>
</organism>
<feature type="region of interest" description="Disordered" evidence="1">
    <location>
        <begin position="435"/>
        <end position="478"/>
    </location>
</feature>
<feature type="region of interest" description="Disordered" evidence="1">
    <location>
        <begin position="271"/>
        <end position="303"/>
    </location>
</feature>